<accession>A0A2H9RD67</accession>
<evidence type="ECO:0000313" key="1">
    <source>
        <dbReference type="EMBL" id="PJC01121.1"/>
    </source>
</evidence>
<reference evidence="2" key="1">
    <citation type="submission" date="2017-09" db="EMBL/GenBank/DDBJ databases">
        <title>Depth-based differentiation of microbial function through sediment-hosted aquifers and enrichment of novel symbionts in the deep terrestrial subsurface.</title>
        <authorList>
            <person name="Probst A.J."/>
            <person name="Ladd B."/>
            <person name="Jarett J.K."/>
            <person name="Geller-Mcgrath D.E."/>
            <person name="Sieber C.M.K."/>
            <person name="Emerson J.B."/>
            <person name="Anantharaman K."/>
            <person name="Thomas B.C."/>
            <person name="Malmstrom R."/>
            <person name="Stieglmeier M."/>
            <person name="Klingl A."/>
            <person name="Woyke T."/>
            <person name="Ryan C.M."/>
            <person name="Banfield J.F."/>
        </authorList>
    </citation>
    <scope>NUCLEOTIDE SEQUENCE [LARGE SCALE GENOMIC DNA]</scope>
</reference>
<name>A0A2H9RD67_HUBC1</name>
<gene>
    <name evidence="1" type="ORF">CO072_02265</name>
</gene>
<proteinExistence type="predicted"/>
<dbReference type="EMBL" id="PFSX01000062">
    <property type="protein sequence ID" value="PJC01121.1"/>
    <property type="molecule type" value="Genomic_DNA"/>
</dbReference>
<evidence type="ECO:0000313" key="2">
    <source>
        <dbReference type="Proteomes" id="UP000231232"/>
    </source>
</evidence>
<dbReference type="Proteomes" id="UP000231232">
    <property type="component" value="Unassembled WGS sequence"/>
</dbReference>
<sequence>NTKIIITPDYYNNFENASNRITKSYNKTQEYISSEIARREEEIANLNSKGIKSTKKQKEYFEILKRPIETQKKQIEAQRKYAETQYNTIKGKINIDNLNYTQILPNKEKIKYSIYNDEEGIGESLITYINTIRDDTTKVDVKEKNNIGNDTTNVDNRGIFEKVDELTKELYKLYPDPESSTQEELTIYIPESCEKIHKKLVENTPSM</sequence>
<comment type="caution">
    <text evidence="1">The sequence shown here is derived from an EMBL/GenBank/DDBJ whole genome shotgun (WGS) entry which is preliminary data.</text>
</comment>
<protein>
    <submittedName>
        <fullName evidence="1">Uncharacterized protein</fullName>
    </submittedName>
</protein>
<feature type="non-terminal residue" evidence="1">
    <location>
        <position position="1"/>
    </location>
</feature>
<dbReference type="AlphaFoldDB" id="A0A2H9RD67"/>
<organism evidence="1 2">
    <name type="scientific">Huberarchaeum crystalense</name>
    <dbReference type="NCBI Taxonomy" id="2014257"/>
    <lineage>
        <taxon>Archaea</taxon>
        <taxon>Candidatus Huberarchaeota</taxon>
        <taxon>Candidatus Huberarchaeia</taxon>
        <taxon>Candidatus Huberarchaeales</taxon>
        <taxon>Candidatus Huberarchaeaceae</taxon>
        <taxon>Candidatus Huberarchaeum</taxon>
    </lineage>
</organism>